<dbReference type="AlphaFoldDB" id="S6AC60"/>
<dbReference type="InterPro" id="IPR003141">
    <property type="entry name" value="Pol/His_phosphatase_N"/>
</dbReference>
<dbReference type="GO" id="GO:0004534">
    <property type="term" value="F:5'-3' RNA exonuclease activity"/>
    <property type="evidence" value="ECO:0007669"/>
    <property type="project" value="TreeGrafter"/>
</dbReference>
<dbReference type="eggNOG" id="COG0613">
    <property type="taxonomic scope" value="Bacteria"/>
</dbReference>
<dbReference type="PANTHER" id="PTHR42924:SF3">
    <property type="entry name" value="POLYMERASE_HISTIDINOL PHOSPHATASE N-TERMINAL DOMAIN-CONTAINING PROTEIN"/>
    <property type="match status" value="1"/>
</dbReference>
<dbReference type="InterPro" id="IPR049742">
    <property type="entry name" value="35NBP"/>
</dbReference>
<dbReference type="InterPro" id="IPR016195">
    <property type="entry name" value="Pol/histidinol_Pase-like"/>
</dbReference>
<gene>
    <name evidence="2" type="ORF">SCD_n01475</name>
</gene>
<organism evidence="2 3">
    <name type="scientific">Sulfuricella denitrificans (strain DSM 22764 / NBRC 105220 / skB26)</name>
    <dbReference type="NCBI Taxonomy" id="1163617"/>
    <lineage>
        <taxon>Bacteria</taxon>
        <taxon>Pseudomonadati</taxon>
        <taxon>Pseudomonadota</taxon>
        <taxon>Betaproteobacteria</taxon>
        <taxon>Nitrosomonadales</taxon>
        <taxon>Sulfuricellaceae</taxon>
        <taxon>Sulfuricella</taxon>
    </lineage>
</organism>
<dbReference type="SMART" id="SM00481">
    <property type="entry name" value="POLIIIAc"/>
    <property type="match status" value="1"/>
</dbReference>
<accession>S6AC60</accession>
<dbReference type="STRING" id="1163617.SCD_n01475"/>
<keyword evidence="3" id="KW-1185">Reference proteome</keyword>
<dbReference type="KEGG" id="sdr:SCD_n01475"/>
<sequence>MSSVIDLHSHSTISDGLFTPSELVRRADAQGVRVLALTDHDDVAGLDEARAAAIEAGIALVNGVEISVTWNKRSVHIVGLRIDPAYEPLQNGLAVIRAGRGERAIRIAAGLEKAGIPGSLEGAYAYAANPGIISRTHFARFLVAKGIVKDTRTVFKKYLVKGKPGYVEHCWADFADAIGWICASGGIAVLAHPGRYDLGRTNLDSLIADFKEVGGEAIEVVTGNHTANQFIQFANYAKEFDLMSSCGSDFHGVGESYMDLGRLPALPPGCKPVWHNWPEMASAESALAQHSTLSTQD</sequence>
<evidence type="ECO:0000313" key="2">
    <source>
        <dbReference type="EMBL" id="BAN35298.1"/>
    </source>
</evidence>
<dbReference type="SUPFAM" id="SSF89550">
    <property type="entry name" value="PHP domain-like"/>
    <property type="match status" value="1"/>
</dbReference>
<feature type="domain" description="Polymerase/histidinol phosphatase N-terminal" evidence="1">
    <location>
        <begin position="5"/>
        <end position="70"/>
    </location>
</feature>
<dbReference type="Pfam" id="PF02811">
    <property type="entry name" value="PHP"/>
    <property type="match status" value="1"/>
</dbReference>
<dbReference type="NCBIfam" id="NF041577">
    <property type="entry name" value="nside_bi_sphtase"/>
    <property type="match status" value="1"/>
</dbReference>
<name>S6AC60_SULDS</name>
<dbReference type="OrthoDB" id="9804333at2"/>
<dbReference type="CDD" id="cd07438">
    <property type="entry name" value="PHP_HisPPase_AMP"/>
    <property type="match status" value="1"/>
</dbReference>
<evidence type="ECO:0000259" key="1">
    <source>
        <dbReference type="SMART" id="SM00481"/>
    </source>
</evidence>
<dbReference type="Proteomes" id="UP000015559">
    <property type="component" value="Chromosome"/>
</dbReference>
<reference evidence="2 3" key="1">
    <citation type="journal article" date="2012" name="Appl. Environ. Microbiol.">
        <title>Draft genome sequence of a psychrotolerant sulfur-oxidizing bacterium, Sulfuricella denitrificans skB26, and proteomic insights into cold adaptation.</title>
        <authorList>
            <person name="Watanabe T."/>
            <person name="Kojima H."/>
            <person name="Fukui M."/>
        </authorList>
    </citation>
    <scope>NUCLEOTIDE SEQUENCE [LARGE SCALE GENOMIC DNA]</scope>
    <source>
        <strain evidence="3">skB26</strain>
    </source>
</reference>
<dbReference type="GO" id="GO:0035312">
    <property type="term" value="F:5'-3' DNA exonuclease activity"/>
    <property type="evidence" value="ECO:0007669"/>
    <property type="project" value="TreeGrafter"/>
</dbReference>
<dbReference type="InterPro" id="IPR052018">
    <property type="entry name" value="PHP_domain"/>
</dbReference>
<protein>
    <submittedName>
        <fullName evidence="2">Php domain-containing protein</fullName>
    </submittedName>
</protein>
<dbReference type="RefSeq" id="WP_009205747.1">
    <property type="nucleotide sequence ID" value="NC_022357.1"/>
</dbReference>
<dbReference type="InterPro" id="IPR004013">
    <property type="entry name" value="PHP_dom"/>
</dbReference>
<dbReference type="HOGENOM" id="CLU_067347_0_0_4"/>
<dbReference type="Gene3D" id="1.10.150.650">
    <property type="match status" value="1"/>
</dbReference>
<dbReference type="EMBL" id="AP013066">
    <property type="protein sequence ID" value="BAN35298.1"/>
    <property type="molecule type" value="Genomic_DNA"/>
</dbReference>
<dbReference type="Gene3D" id="3.20.20.140">
    <property type="entry name" value="Metal-dependent hydrolases"/>
    <property type="match status" value="1"/>
</dbReference>
<evidence type="ECO:0000313" key="3">
    <source>
        <dbReference type="Proteomes" id="UP000015559"/>
    </source>
</evidence>
<proteinExistence type="predicted"/>
<dbReference type="PANTHER" id="PTHR42924">
    <property type="entry name" value="EXONUCLEASE"/>
    <property type="match status" value="1"/>
</dbReference>